<evidence type="ECO:0000313" key="3">
    <source>
        <dbReference type="Proteomes" id="UP000525987"/>
    </source>
</evidence>
<dbReference type="InterPro" id="IPR006016">
    <property type="entry name" value="UspA"/>
</dbReference>
<name>A0A7W5BXU6_9GAMM</name>
<dbReference type="CDD" id="cd00293">
    <property type="entry name" value="USP-like"/>
    <property type="match status" value="1"/>
</dbReference>
<evidence type="ECO:0000259" key="1">
    <source>
        <dbReference type="Pfam" id="PF00582"/>
    </source>
</evidence>
<dbReference type="SUPFAM" id="SSF52402">
    <property type="entry name" value="Adenine nucleotide alpha hydrolases-like"/>
    <property type="match status" value="1"/>
</dbReference>
<accession>A0A7W5BXU6</accession>
<dbReference type="RefSeq" id="WP_183387058.1">
    <property type="nucleotide sequence ID" value="NZ_JACHXM010000005.1"/>
</dbReference>
<dbReference type="Proteomes" id="UP000525987">
    <property type="component" value="Unassembled WGS sequence"/>
</dbReference>
<dbReference type="EMBL" id="JACHXM010000005">
    <property type="protein sequence ID" value="MBB3140663.1"/>
    <property type="molecule type" value="Genomic_DNA"/>
</dbReference>
<dbReference type="AlphaFoldDB" id="A0A7W5BXU6"/>
<sequence>MTPHRDRSPTRPAGIAGREGELPLAAARVLALLDASRFGLAALGAAVHVAERQGRELLVLYVEDQDLLLSAAFPFAREIGGYSGRVRRLSVAGLEAGLARQGEQLRRALELAVAGRGVRHSLCVRRGRVVEETLSLTVPGDLLLLGKAGLTGRTGAWQGSTGRGLILAAPCPVVIWDEAQGAVSTGPLRVLTPGIDGEPPPVPDPLSALFGAVEPIPRADAASLARRLAVFRGGALLLRRDDLRVLMDEVPDWLSRVTIPVIVVP</sequence>
<organism evidence="2 3">
    <name type="scientific">Halomonas organivorans</name>
    <dbReference type="NCBI Taxonomy" id="257772"/>
    <lineage>
        <taxon>Bacteria</taxon>
        <taxon>Pseudomonadati</taxon>
        <taxon>Pseudomonadota</taxon>
        <taxon>Gammaproteobacteria</taxon>
        <taxon>Oceanospirillales</taxon>
        <taxon>Halomonadaceae</taxon>
        <taxon>Halomonas</taxon>
    </lineage>
</organism>
<protein>
    <submittedName>
        <fullName evidence="2">Nucleotide-binding universal stress UspA family protein</fullName>
    </submittedName>
</protein>
<dbReference type="Gene3D" id="3.40.50.12370">
    <property type="match status" value="1"/>
</dbReference>
<reference evidence="2 3" key="1">
    <citation type="submission" date="2020-08" db="EMBL/GenBank/DDBJ databases">
        <title>Genomic Encyclopedia of Type Strains, Phase III (KMG-III): the genomes of soil and plant-associated and newly described type strains.</title>
        <authorList>
            <person name="Whitman W."/>
        </authorList>
    </citation>
    <scope>NUCLEOTIDE SEQUENCE [LARGE SCALE GENOMIC DNA]</scope>
    <source>
        <strain evidence="2 3">CECT 5995</strain>
    </source>
</reference>
<dbReference type="Pfam" id="PF00582">
    <property type="entry name" value="Usp"/>
    <property type="match status" value="1"/>
</dbReference>
<keyword evidence="3" id="KW-1185">Reference proteome</keyword>
<feature type="domain" description="UspA" evidence="1">
    <location>
        <begin position="28"/>
        <end position="175"/>
    </location>
</feature>
<comment type="caution">
    <text evidence="2">The sequence shown here is derived from an EMBL/GenBank/DDBJ whole genome shotgun (WGS) entry which is preliminary data.</text>
</comment>
<proteinExistence type="predicted"/>
<gene>
    <name evidence="2" type="ORF">FHR96_001528</name>
</gene>
<evidence type="ECO:0000313" key="2">
    <source>
        <dbReference type="EMBL" id="MBB3140663.1"/>
    </source>
</evidence>